<dbReference type="STRING" id="1321606.SAMD00020551_1874"/>
<sequence>MTKATKKEMLKGYCAKYLLSLFKKSYILPKSRPRLPSWPKSRSIRREASI</sequence>
<accession>A0A0A8X1B0</accession>
<protein>
    <submittedName>
        <fullName evidence="2">Uncharacterized protein</fullName>
    </submittedName>
</protein>
<dbReference type="EMBL" id="BASE01000040">
    <property type="protein sequence ID" value="GAM13728.1"/>
    <property type="molecule type" value="Genomic_DNA"/>
</dbReference>
<reference evidence="2 3" key="1">
    <citation type="submission" date="2013-06" db="EMBL/GenBank/DDBJ databases">
        <title>Whole genome shotgun sequence of Bacillus selenatarsenatis SF-1.</title>
        <authorList>
            <person name="Kuroda M."/>
            <person name="Sei K."/>
            <person name="Yamashita M."/>
            <person name="Ike M."/>
        </authorList>
    </citation>
    <scope>NUCLEOTIDE SEQUENCE [LARGE SCALE GENOMIC DNA]</scope>
    <source>
        <strain evidence="2 3">SF-1</strain>
    </source>
</reference>
<gene>
    <name evidence="2" type="ORF">SAMD00020551_1874</name>
</gene>
<dbReference type="AlphaFoldDB" id="A0A0A8X1B0"/>
<comment type="caution">
    <text evidence="2">The sequence shown here is derived from an EMBL/GenBank/DDBJ whole genome shotgun (WGS) entry which is preliminary data.</text>
</comment>
<keyword evidence="3" id="KW-1185">Reference proteome</keyword>
<evidence type="ECO:0000313" key="2">
    <source>
        <dbReference type="EMBL" id="GAM13728.1"/>
    </source>
</evidence>
<evidence type="ECO:0000256" key="1">
    <source>
        <dbReference type="SAM" id="MobiDB-lite"/>
    </source>
</evidence>
<organism evidence="2 3">
    <name type="scientific">Mesobacillus selenatarsenatis (strain DSM 18680 / JCM 14380 / FERM P-15431 / SF-1)</name>
    <dbReference type="NCBI Taxonomy" id="1321606"/>
    <lineage>
        <taxon>Bacteria</taxon>
        <taxon>Bacillati</taxon>
        <taxon>Bacillota</taxon>
        <taxon>Bacilli</taxon>
        <taxon>Bacillales</taxon>
        <taxon>Bacillaceae</taxon>
        <taxon>Mesobacillus</taxon>
    </lineage>
</organism>
<feature type="region of interest" description="Disordered" evidence="1">
    <location>
        <begin position="31"/>
        <end position="50"/>
    </location>
</feature>
<dbReference type="Proteomes" id="UP000031014">
    <property type="component" value="Unassembled WGS sequence"/>
</dbReference>
<proteinExistence type="predicted"/>
<name>A0A0A8X1B0_MESS1</name>
<evidence type="ECO:0000313" key="3">
    <source>
        <dbReference type="Proteomes" id="UP000031014"/>
    </source>
</evidence>